<protein>
    <submittedName>
        <fullName evidence="3">SusC/RagA family TonB-linked outer membrane protein</fullName>
    </submittedName>
</protein>
<evidence type="ECO:0000256" key="1">
    <source>
        <dbReference type="SAM" id="SignalP"/>
    </source>
</evidence>
<feature type="domain" description="TonB-dependent receptor plug" evidence="2">
    <location>
        <begin position="119"/>
        <end position="226"/>
    </location>
</feature>
<dbReference type="RefSeq" id="WP_188417744.1">
    <property type="nucleotide sequence ID" value="NZ_BMDO01000008.1"/>
</dbReference>
<dbReference type="NCBIfam" id="TIGR04056">
    <property type="entry name" value="OMP_RagA_SusC"/>
    <property type="match status" value="1"/>
</dbReference>
<reference evidence="3" key="1">
    <citation type="journal article" date="2014" name="Int. J. Syst. Evol. Microbiol.">
        <title>Complete genome sequence of Corynebacterium casei LMG S-19264T (=DSM 44701T), isolated from a smear-ripened cheese.</title>
        <authorList>
            <consortium name="US DOE Joint Genome Institute (JGI-PGF)"/>
            <person name="Walter F."/>
            <person name="Albersmeier A."/>
            <person name="Kalinowski J."/>
            <person name="Ruckert C."/>
        </authorList>
    </citation>
    <scope>NUCLEOTIDE SEQUENCE</scope>
    <source>
        <strain evidence="3">CCM 8711</strain>
    </source>
</reference>
<accession>A0A917JA34</accession>
<dbReference type="InterPro" id="IPR008969">
    <property type="entry name" value="CarboxyPept-like_regulatory"/>
</dbReference>
<dbReference type="InterPro" id="IPR037066">
    <property type="entry name" value="Plug_dom_sf"/>
</dbReference>
<dbReference type="Proteomes" id="UP000662074">
    <property type="component" value="Unassembled WGS sequence"/>
</dbReference>
<evidence type="ECO:0000313" key="4">
    <source>
        <dbReference type="Proteomes" id="UP000662074"/>
    </source>
</evidence>
<proteinExistence type="predicted"/>
<keyword evidence="4" id="KW-1185">Reference proteome</keyword>
<name>A0A917JA34_9SPHI</name>
<feature type="signal peptide" evidence="1">
    <location>
        <begin position="1"/>
        <end position="19"/>
    </location>
</feature>
<dbReference type="Gene3D" id="2.60.40.1120">
    <property type="entry name" value="Carboxypeptidase-like, regulatory domain"/>
    <property type="match status" value="1"/>
</dbReference>
<evidence type="ECO:0000313" key="3">
    <source>
        <dbReference type="EMBL" id="GGI51628.1"/>
    </source>
</evidence>
<evidence type="ECO:0000259" key="2">
    <source>
        <dbReference type="Pfam" id="PF07715"/>
    </source>
</evidence>
<dbReference type="SUPFAM" id="SSF49464">
    <property type="entry name" value="Carboxypeptidase regulatory domain-like"/>
    <property type="match status" value="1"/>
</dbReference>
<comment type="caution">
    <text evidence="3">The sequence shown here is derived from an EMBL/GenBank/DDBJ whole genome shotgun (WGS) entry which is preliminary data.</text>
</comment>
<reference evidence="3" key="2">
    <citation type="submission" date="2020-09" db="EMBL/GenBank/DDBJ databases">
        <authorList>
            <person name="Sun Q."/>
            <person name="Sedlacek I."/>
        </authorList>
    </citation>
    <scope>NUCLEOTIDE SEQUENCE</scope>
    <source>
        <strain evidence="3">CCM 8711</strain>
    </source>
</reference>
<dbReference type="EMBL" id="BMDO01000008">
    <property type="protein sequence ID" value="GGI51628.1"/>
    <property type="molecule type" value="Genomic_DNA"/>
</dbReference>
<keyword evidence="1" id="KW-0732">Signal</keyword>
<dbReference type="AlphaFoldDB" id="A0A917JA34"/>
<feature type="chain" id="PRO_5037529066" evidence="1">
    <location>
        <begin position="20"/>
        <end position="1094"/>
    </location>
</feature>
<dbReference type="InterPro" id="IPR023996">
    <property type="entry name" value="TonB-dep_OMP_SusC/RagA"/>
</dbReference>
<dbReference type="SUPFAM" id="SSF56935">
    <property type="entry name" value="Porins"/>
    <property type="match status" value="1"/>
</dbReference>
<sequence>MKKFLLILLLSIIAGSVFAQTRTITGIITSSDKNEPLVGVTIQVKGGTAAAQTDVNGKYSITVTNTQNVVLMVKYVGYAYQERTLRVGENNFDAKLVPSAETNLNDVVVVGYGTQKRISLTGAIATVDTKQIQDIPATDLASTLRGQIPGLGVSGGNARPTSNSTTLTVRNPTIFNGANNPGPLFIIDDVFRDAAAFNNLDQSEVESISVLKDAAAAIYGIQGAYGAIVVRTKRGKNSAPKVSYNGAYGGSTAVKIPDVLSGGQMAQFYNDYNATPIIANNQTIDDRGYVSPLTPGGAPTRNLAYYTPDELAYFNNPDNNTDWLRKAFNTAITQRHTLNVSGGSDKVTYFASSTYTSQNSNFAGVGSNRWTYRASVDAKVANGLKVALSLSGSINNSKIRYFKQGSENPDNDFRTLLTVAPWTQYFINGRAALPTGPQGNTGSNVLQNFNYFQAVEELNDYSLTKPTVLNINPTITYDVPFVKGLRLSANYNRQITNTFSKQVGTSYTLTQFAGLGENNHIPGGAILNADLKQSNGDLIRFNPSYANDYQLTTTASYSRKFGKHDITFLGLYEQQEKFREGIEAFANGVLQGGFDNLNFTNGAQNVNQANGLISNYGRQAVAGRLNYSYDDKYLFEGVFRADGNTNFAPGKNWGYFPAFSAGWVVSQEGFFKDNVKFMNLLKVRASVGFLGADNTKPFLYAENYNFGQTGKSAVFGGNNDRGLAIYQSVALANPDVRWDSVNKYNLGFDMQFLRSRLSLSIDGYLDHRYNGLGSLTSSTPLVVGATVPIENFAVGNNFGTEVSATWRDRIGKDASYYVTANFSWSDNKNIRIDQSAGVAGTYLDGINRSSDMGLLGYKYAGFLRTQSDVDAWMSTHPGYTLNNIAPRPGMLVYEDVRGLKNAAAPGGYNAPDGKITDADLEYIKPKSSNHYGGALNFGGTYKGISVQVITTLGWGGASMLEADALNPLGGAFNGNGTVPLQNRPSFWAPGNYWTYSNTNASLPSPYYVGRNGMNDVTSDIWLESSFQFRMTNLNVSYALPKKWATKVGVSDIRVYTNIVNPVNFYNPYGWRDPATNFLQYPLVKSYTFGLNVGF</sequence>
<organism evidence="3 4">
    <name type="scientific">Mucilaginibacter galii</name>
    <dbReference type="NCBI Taxonomy" id="2005073"/>
    <lineage>
        <taxon>Bacteria</taxon>
        <taxon>Pseudomonadati</taxon>
        <taxon>Bacteroidota</taxon>
        <taxon>Sphingobacteriia</taxon>
        <taxon>Sphingobacteriales</taxon>
        <taxon>Sphingobacteriaceae</taxon>
        <taxon>Mucilaginibacter</taxon>
    </lineage>
</organism>
<dbReference type="Gene3D" id="2.170.130.10">
    <property type="entry name" value="TonB-dependent receptor, plug domain"/>
    <property type="match status" value="1"/>
</dbReference>
<dbReference type="Pfam" id="PF13715">
    <property type="entry name" value="CarbopepD_reg_2"/>
    <property type="match status" value="1"/>
</dbReference>
<gene>
    <name evidence="3" type="ORF">GCM10011425_28400</name>
</gene>
<dbReference type="InterPro" id="IPR012910">
    <property type="entry name" value="Plug_dom"/>
</dbReference>
<dbReference type="Pfam" id="PF07715">
    <property type="entry name" value="Plug"/>
    <property type="match status" value="1"/>
</dbReference>